<evidence type="ECO:0000313" key="3">
    <source>
        <dbReference type="Proteomes" id="UP000502823"/>
    </source>
</evidence>
<name>A0A6L2PGF5_COPFO</name>
<dbReference type="EMBL" id="BLKM01000318">
    <property type="protein sequence ID" value="GFG31554.1"/>
    <property type="molecule type" value="Genomic_DNA"/>
</dbReference>
<organism evidence="2 3">
    <name type="scientific">Coptotermes formosanus</name>
    <name type="common">Formosan subterranean termite</name>
    <dbReference type="NCBI Taxonomy" id="36987"/>
    <lineage>
        <taxon>Eukaryota</taxon>
        <taxon>Metazoa</taxon>
        <taxon>Ecdysozoa</taxon>
        <taxon>Arthropoda</taxon>
        <taxon>Hexapoda</taxon>
        <taxon>Insecta</taxon>
        <taxon>Pterygota</taxon>
        <taxon>Neoptera</taxon>
        <taxon>Polyneoptera</taxon>
        <taxon>Dictyoptera</taxon>
        <taxon>Blattodea</taxon>
        <taxon>Blattoidea</taxon>
        <taxon>Termitoidae</taxon>
        <taxon>Rhinotermitidae</taxon>
        <taxon>Coptotermes</taxon>
    </lineage>
</organism>
<sequence>MPSAPQCKDVKVTQHLLFQIMRLETWKERWIGGCTTAHVSASRSASIDTESEHDEPADLQLHLNSESSSPEISPSARHNGKTLSASLGV</sequence>
<feature type="region of interest" description="Disordered" evidence="1">
    <location>
        <begin position="42"/>
        <end position="89"/>
    </location>
</feature>
<keyword evidence="3" id="KW-1185">Reference proteome</keyword>
<reference evidence="3" key="1">
    <citation type="submission" date="2020-01" db="EMBL/GenBank/DDBJ databases">
        <title>Draft genome sequence of the Termite Coptotermes fromosanus.</title>
        <authorList>
            <person name="Itakura S."/>
            <person name="Yosikawa Y."/>
            <person name="Umezawa K."/>
        </authorList>
    </citation>
    <scope>NUCLEOTIDE SEQUENCE [LARGE SCALE GENOMIC DNA]</scope>
</reference>
<feature type="compositionally biased region" description="Low complexity" evidence="1">
    <location>
        <begin position="65"/>
        <end position="75"/>
    </location>
</feature>
<evidence type="ECO:0000313" key="2">
    <source>
        <dbReference type="EMBL" id="GFG31554.1"/>
    </source>
</evidence>
<dbReference type="OrthoDB" id="10615208at2759"/>
<gene>
    <name evidence="2" type="ORF">Cfor_00465</name>
</gene>
<evidence type="ECO:0000256" key="1">
    <source>
        <dbReference type="SAM" id="MobiDB-lite"/>
    </source>
</evidence>
<protein>
    <submittedName>
        <fullName evidence="2">Uncharacterized protein</fullName>
    </submittedName>
</protein>
<dbReference type="AlphaFoldDB" id="A0A6L2PGF5"/>
<dbReference type="Proteomes" id="UP000502823">
    <property type="component" value="Unassembled WGS sequence"/>
</dbReference>
<proteinExistence type="predicted"/>
<dbReference type="InParanoid" id="A0A6L2PGF5"/>
<accession>A0A6L2PGF5</accession>
<comment type="caution">
    <text evidence="2">The sequence shown here is derived from an EMBL/GenBank/DDBJ whole genome shotgun (WGS) entry which is preliminary data.</text>
</comment>